<feature type="transmembrane region" description="Helical" evidence="4">
    <location>
        <begin position="20"/>
        <end position="43"/>
    </location>
</feature>
<keyword evidence="4" id="KW-0812">Transmembrane</keyword>
<feature type="binding site" evidence="3">
    <location>
        <position position="257"/>
    </location>
    <ligand>
        <name>substrate</name>
    </ligand>
</feature>
<dbReference type="GO" id="GO:0031317">
    <property type="term" value="C:tripartite ATP-independent periplasmic transporter complex"/>
    <property type="evidence" value="ECO:0007669"/>
    <property type="project" value="InterPro"/>
</dbReference>
<dbReference type="Pfam" id="PF03480">
    <property type="entry name" value="DctP"/>
    <property type="match status" value="1"/>
</dbReference>
<accession>A0A5S9NS63</accession>
<keyword evidence="4" id="KW-1133">Transmembrane helix</keyword>
<proteinExistence type="predicted"/>
<dbReference type="InterPro" id="IPR026289">
    <property type="entry name" value="SBP_TakP-like"/>
</dbReference>
<evidence type="ECO:0000256" key="3">
    <source>
        <dbReference type="PIRSR" id="PIRSR039026-2"/>
    </source>
</evidence>
<dbReference type="Gene3D" id="3.40.190.170">
    <property type="entry name" value="Bacterial extracellular solute-binding protein, family 7"/>
    <property type="match status" value="1"/>
</dbReference>
<organism evidence="5 6">
    <name type="scientific">Starkeya nomas</name>
    <dbReference type="NCBI Taxonomy" id="2666134"/>
    <lineage>
        <taxon>Bacteria</taxon>
        <taxon>Pseudomonadati</taxon>
        <taxon>Pseudomonadota</taxon>
        <taxon>Alphaproteobacteria</taxon>
        <taxon>Hyphomicrobiales</taxon>
        <taxon>Xanthobacteraceae</taxon>
        <taxon>Starkeya</taxon>
    </lineage>
</organism>
<sequence>MKRIPASRQSADATLGRRDVLRTAGAGLAAGVATVGLAAPAIAQNAPQVRWRLTSSVPKVLDAIFGANELVSKYVSEATEGRFVIQNYAAGEIVPGLQALDAVQNGTVEVAQTPLYYYLGKDPSFACFTTMPFGLNARQQNAWFYHGGGRELQDEFLAKYNLVGFLGGNTGTQMGGWFRREVKELSDFKGLKFRIGGIAGQVVAKLGVVPQQIAPGDIYAALEKGTIDACEWVGPYDDEKLGFVRVAPYYYYPGWWDGGPTMNVVVNRAKWNDLPKAYQAIFEAAVAYANADMLAKYDAYNPAALRRLVAAGAQLKPFPQSFLDAAWAASNELVAEIGAKNAGFKKIMDSLIAFRNEEYLWWQVGEYPYDGYMIRARSRG</sequence>
<evidence type="ECO:0000256" key="4">
    <source>
        <dbReference type="SAM" id="Phobius"/>
    </source>
</evidence>
<dbReference type="EMBL" id="CACSAS010000001">
    <property type="protein sequence ID" value="CAA0093385.1"/>
    <property type="molecule type" value="Genomic_DNA"/>
</dbReference>
<feature type="binding site" evidence="3">
    <location>
        <position position="231"/>
    </location>
    <ligand>
        <name>substrate</name>
    </ligand>
</feature>
<gene>
    <name evidence="5" type="primary">takP_3</name>
    <name evidence="5" type="ORF">STARVERO_01619</name>
</gene>
<dbReference type="InterPro" id="IPR018389">
    <property type="entry name" value="DctP_fam"/>
</dbReference>
<dbReference type="RefSeq" id="WP_200837731.1">
    <property type="nucleotide sequence ID" value="NZ_CACSAS010000001.1"/>
</dbReference>
<keyword evidence="3" id="KW-0479">Metal-binding</keyword>
<keyword evidence="4" id="KW-0472">Membrane</keyword>
<feature type="binding site" evidence="3">
    <location>
        <position position="232"/>
    </location>
    <ligand>
        <name>Na(+)</name>
        <dbReference type="ChEBI" id="CHEBI:29101"/>
    </ligand>
</feature>
<evidence type="ECO:0000256" key="1">
    <source>
        <dbReference type="ARBA" id="ARBA00022729"/>
    </source>
</evidence>
<protein>
    <submittedName>
        <fullName evidence="5">Alpha-keto acid-binding periplasmic protein TakP</fullName>
    </submittedName>
</protein>
<feature type="binding site" evidence="2">
    <location>
        <position position="194"/>
    </location>
    <ligand>
        <name>substrate</name>
    </ligand>
</feature>
<keyword evidence="6" id="KW-1185">Reference proteome</keyword>
<keyword evidence="1" id="KW-0732">Signal</keyword>
<evidence type="ECO:0000313" key="6">
    <source>
        <dbReference type="Proteomes" id="UP000433050"/>
    </source>
</evidence>
<dbReference type="NCBIfam" id="NF037995">
    <property type="entry name" value="TRAP_S1"/>
    <property type="match status" value="1"/>
</dbReference>
<dbReference type="Gene3D" id="3.40.190.10">
    <property type="entry name" value="Periplasmic binding protein-like II"/>
    <property type="match status" value="1"/>
</dbReference>
<dbReference type="PROSITE" id="PS51318">
    <property type="entry name" value="TAT"/>
    <property type="match status" value="1"/>
</dbReference>
<feature type="binding site" evidence="2">
    <location>
        <position position="173"/>
    </location>
    <ligand>
        <name>substrate</name>
    </ligand>
</feature>
<dbReference type="InterPro" id="IPR006311">
    <property type="entry name" value="TAT_signal"/>
</dbReference>
<dbReference type="InterPro" id="IPR038404">
    <property type="entry name" value="TRAP_DctP_sf"/>
</dbReference>
<evidence type="ECO:0000313" key="5">
    <source>
        <dbReference type="EMBL" id="CAA0093385.1"/>
    </source>
</evidence>
<dbReference type="GO" id="GO:0046872">
    <property type="term" value="F:metal ion binding"/>
    <property type="evidence" value="ECO:0007669"/>
    <property type="project" value="UniProtKB-KW"/>
</dbReference>
<reference evidence="5 6" key="1">
    <citation type="submission" date="2019-12" db="EMBL/GenBank/DDBJ databases">
        <authorList>
            <person name="Reyes-Prieto M."/>
        </authorList>
    </citation>
    <scope>NUCLEOTIDE SEQUENCE [LARGE SCALE GENOMIC DNA]</scope>
    <source>
        <strain evidence="5">HF14-78462</strain>
    </source>
</reference>
<dbReference type="GO" id="GO:0055085">
    <property type="term" value="P:transmembrane transport"/>
    <property type="evidence" value="ECO:0007669"/>
    <property type="project" value="InterPro"/>
</dbReference>
<evidence type="ECO:0000256" key="2">
    <source>
        <dbReference type="PIRSR" id="PIRSR039026-1"/>
    </source>
</evidence>
<dbReference type="AlphaFoldDB" id="A0A5S9NS63"/>
<dbReference type="PIRSF" id="PIRSF039026">
    <property type="entry name" value="SiaP"/>
    <property type="match status" value="1"/>
</dbReference>
<dbReference type="PANTHER" id="PTHR33376">
    <property type="match status" value="1"/>
</dbReference>
<dbReference type="Proteomes" id="UP000433050">
    <property type="component" value="Unassembled WGS sequence"/>
</dbReference>
<dbReference type="PANTHER" id="PTHR33376:SF5">
    <property type="entry name" value="EXTRACYTOPLASMIC SOLUTE RECEPTOR PROTEIN"/>
    <property type="match status" value="1"/>
</dbReference>
<name>A0A5S9NS63_9HYPH</name>